<accession>A0A238KLP4</accession>
<comment type="subcellular location">
    <subcellularLocation>
        <location evidence="1">Membrane</location>
        <topology evidence="1">Multi-pass membrane protein</topology>
    </subcellularLocation>
</comment>
<keyword evidence="8" id="KW-1185">Reference proteome</keyword>
<reference evidence="8" key="1">
    <citation type="submission" date="2017-05" db="EMBL/GenBank/DDBJ databases">
        <authorList>
            <person name="Rodrigo-Torres L."/>
            <person name="Arahal R. D."/>
            <person name="Lucena T."/>
        </authorList>
    </citation>
    <scope>NUCLEOTIDE SEQUENCE [LARGE SCALE GENOMIC DNA]</scope>
    <source>
        <strain evidence="8">CECT 8868</strain>
    </source>
</reference>
<protein>
    <submittedName>
        <fullName evidence="7">Putative amino acid permease YhdG</fullName>
    </submittedName>
</protein>
<feature type="transmembrane region" description="Helical" evidence="6">
    <location>
        <begin position="140"/>
        <end position="159"/>
    </location>
</feature>
<sequence length="181" mass="19504">MVNVAEEVEHPRKTIPPAIVYTLIVATGLYVLVAISVLLAVPIDELSGSDEPLTLVFVNAPQAVQTGFAAVAVVVTVNGVLIQMIMASRVIYGMAQRGRFPSPFAMLSPRTQTPTIATAFVAASIMGLSLFLHIERLAGWTSQIVLAVFVCVNLSLIAIKRKTRQRATTTVCTSLYHYSAF</sequence>
<evidence type="ECO:0000256" key="6">
    <source>
        <dbReference type="SAM" id="Phobius"/>
    </source>
</evidence>
<dbReference type="GO" id="GO:0016020">
    <property type="term" value="C:membrane"/>
    <property type="evidence" value="ECO:0007669"/>
    <property type="project" value="UniProtKB-SubCell"/>
</dbReference>
<keyword evidence="3 6" id="KW-0812">Transmembrane</keyword>
<dbReference type="PANTHER" id="PTHR43243">
    <property type="entry name" value="INNER MEMBRANE TRANSPORTER YGJI-RELATED"/>
    <property type="match status" value="1"/>
</dbReference>
<evidence type="ECO:0000256" key="3">
    <source>
        <dbReference type="ARBA" id="ARBA00022692"/>
    </source>
</evidence>
<keyword evidence="5 6" id="KW-0472">Membrane</keyword>
<dbReference type="GO" id="GO:0015171">
    <property type="term" value="F:amino acid transmembrane transporter activity"/>
    <property type="evidence" value="ECO:0007669"/>
    <property type="project" value="TreeGrafter"/>
</dbReference>
<organism evidence="7 8">
    <name type="scientific">Octadecabacter ascidiaceicola</name>
    <dbReference type="NCBI Taxonomy" id="1655543"/>
    <lineage>
        <taxon>Bacteria</taxon>
        <taxon>Pseudomonadati</taxon>
        <taxon>Pseudomonadota</taxon>
        <taxon>Alphaproteobacteria</taxon>
        <taxon>Rhodobacterales</taxon>
        <taxon>Roseobacteraceae</taxon>
        <taxon>Octadecabacter</taxon>
    </lineage>
</organism>
<feature type="transmembrane region" description="Helical" evidence="6">
    <location>
        <begin position="63"/>
        <end position="92"/>
    </location>
</feature>
<gene>
    <name evidence="7" type="primary">yhdG</name>
    <name evidence="7" type="ORF">OCA8868_02986</name>
</gene>
<evidence type="ECO:0000256" key="5">
    <source>
        <dbReference type="ARBA" id="ARBA00023136"/>
    </source>
</evidence>
<evidence type="ECO:0000313" key="8">
    <source>
        <dbReference type="Proteomes" id="UP000203464"/>
    </source>
</evidence>
<evidence type="ECO:0000256" key="2">
    <source>
        <dbReference type="ARBA" id="ARBA00022448"/>
    </source>
</evidence>
<dbReference type="Pfam" id="PF13520">
    <property type="entry name" value="AA_permease_2"/>
    <property type="match status" value="1"/>
</dbReference>
<dbReference type="EMBL" id="FXYD01000005">
    <property type="protein sequence ID" value="SMX43547.1"/>
    <property type="molecule type" value="Genomic_DNA"/>
</dbReference>
<feature type="transmembrane region" description="Helical" evidence="6">
    <location>
        <begin position="113"/>
        <end position="134"/>
    </location>
</feature>
<dbReference type="Gene3D" id="1.20.1740.10">
    <property type="entry name" value="Amino acid/polyamine transporter I"/>
    <property type="match status" value="1"/>
</dbReference>
<proteinExistence type="predicted"/>
<name>A0A238KLP4_9RHOB</name>
<feature type="transmembrane region" description="Helical" evidence="6">
    <location>
        <begin position="18"/>
        <end position="43"/>
    </location>
</feature>
<evidence type="ECO:0000313" key="7">
    <source>
        <dbReference type="EMBL" id="SMX43547.1"/>
    </source>
</evidence>
<dbReference type="Proteomes" id="UP000203464">
    <property type="component" value="Unassembled WGS sequence"/>
</dbReference>
<dbReference type="AlphaFoldDB" id="A0A238KLP4"/>
<evidence type="ECO:0000256" key="4">
    <source>
        <dbReference type="ARBA" id="ARBA00022989"/>
    </source>
</evidence>
<keyword evidence="4 6" id="KW-1133">Transmembrane helix</keyword>
<dbReference type="PANTHER" id="PTHR43243:SF4">
    <property type="entry name" value="CATIONIC AMINO ACID TRANSPORTER 4"/>
    <property type="match status" value="1"/>
</dbReference>
<dbReference type="InterPro" id="IPR002293">
    <property type="entry name" value="AA/rel_permease1"/>
</dbReference>
<evidence type="ECO:0000256" key="1">
    <source>
        <dbReference type="ARBA" id="ARBA00004141"/>
    </source>
</evidence>
<keyword evidence="2" id="KW-0813">Transport</keyword>